<evidence type="ECO:0000313" key="2">
    <source>
        <dbReference type="Proteomes" id="UP001055811"/>
    </source>
</evidence>
<accession>A0ACB8YY37</accession>
<proteinExistence type="predicted"/>
<dbReference type="EMBL" id="CM042017">
    <property type="protein sequence ID" value="KAI3690018.1"/>
    <property type="molecule type" value="Genomic_DNA"/>
</dbReference>
<evidence type="ECO:0000313" key="1">
    <source>
        <dbReference type="EMBL" id="KAI3690018.1"/>
    </source>
</evidence>
<name>A0ACB8YY37_CICIN</name>
<reference evidence="1 2" key="2">
    <citation type="journal article" date="2022" name="Mol. Ecol. Resour.">
        <title>The genomes of chicory, endive, great burdock and yacon provide insights into Asteraceae paleo-polyploidization history and plant inulin production.</title>
        <authorList>
            <person name="Fan W."/>
            <person name="Wang S."/>
            <person name="Wang H."/>
            <person name="Wang A."/>
            <person name="Jiang F."/>
            <person name="Liu H."/>
            <person name="Zhao H."/>
            <person name="Xu D."/>
            <person name="Zhang Y."/>
        </authorList>
    </citation>
    <scope>NUCLEOTIDE SEQUENCE [LARGE SCALE GENOMIC DNA]</scope>
    <source>
        <strain evidence="2">cv. Punajuju</strain>
        <tissue evidence="1">Leaves</tissue>
    </source>
</reference>
<reference evidence="2" key="1">
    <citation type="journal article" date="2022" name="Mol. Ecol. Resour.">
        <title>The genomes of chicory, endive, great burdock and yacon provide insights into Asteraceae palaeo-polyploidization history and plant inulin production.</title>
        <authorList>
            <person name="Fan W."/>
            <person name="Wang S."/>
            <person name="Wang H."/>
            <person name="Wang A."/>
            <person name="Jiang F."/>
            <person name="Liu H."/>
            <person name="Zhao H."/>
            <person name="Xu D."/>
            <person name="Zhang Y."/>
        </authorList>
    </citation>
    <scope>NUCLEOTIDE SEQUENCE [LARGE SCALE GENOMIC DNA]</scope>
    <source>
        <strain evidence="2">cv. Punajuju</strain>
    </source>
</reference>
<gene>
    <name evidence="1" type="ORF">L2E82_47992</name>
</gene>
<comment type="caution">
    <text evidence="1">The sequence shown here is derived from an EMBL/GenBank/DDBJ whole genome shotgun (WGS) entry which is preliminary data.</text>
</comment>
<sequence length="75" mass="8266">MLNKQSVSKDDQEDHSYSPSFTPEVDRVGGELSRSNGELTLPGVAKVQKSRVESSLLEKLNDFVKLGHAMGYSIK</sequence>
<dbReference type="Proteomes" id="UP001055811">
    <property type="component" value="Linkage Group LG09"/>
</dbReference>
<protein>
    <submittedName>
        <fullName evidence="1">Uncharacterized protein</fullName>
    </submittedName>
</protein>
<organism evidence="1 2">
    <name type="scientific">Cichorium intybus</name>
    <name type="common">Chicory</name>
    <dbReference type="NCBI Taxonomy" id="13427"/>
    <lineage>
        <taxon>Eukaryota</taxon>
        <taxon>Viridiplantae</taxon>
        <taxon>Streptophyta</taxon>
        <taxon>Embryophyta</taxon>
        <taxon>Tracheophyta</taxon>
        <taxon>Spermatophyta</taxon>
        <taxon>Magnoliopsida</taxon>
        <taxon>eudicotyledons</taxon>
        <taxon>Gunneridae</taxon>
        <taxon>Pentapetalae</taxon>
        <taxon>asterids</taxon>
        <taxon>campanulids</taxon>
        <taxon>Asterales</taxon>
        <taxon>Asteraceae</taxon>
        <taxon>Cichorioideae</taxon>
        <taxon>Cichorieae</taxon>
        <taxon>Cichoriinae</taxon>
        <taxon>Cichorium</taxon>
    </lineage>
</organism>
<keyword evidence="2" id="KW-1185">Reference proteome</keyword>